<dbReference type="SUPFAM" id="SSF48508">
    <property type="entry name" value="Nuclear receptor ligand-binding domain"/>
    <property type="match status" value="1"/>
</dbReference>
<evidence type="ECO:0000256" key="7">
    <source>
        <dbReference type="ARBA" id="ARBA00023125"/>
    </source>
</evidence>
<evidence type="ECO:0000313" key="14">
    <source>
        <dbReference type="EMBL" id="KAL3125915.1"/>
    </source>
</evidence>
<dbReference type="InterPro" id="IPR050274">
    <property type="entry name" value="Nuclear_hormone_rcpt_NR2"/>
</dbReference>
<dbReference type="PANTHER" id="PTHR24083">
    <property type="entry name" value="NUCLEAR HORMONE RECEPTOR"/>
    <property type="match status" value="1"/>
</dbReference>
<evidence type="ECO:0000256" key="3">
    <source>
        <dbReference type="ARBA" id="ARBA00022723"/>
    </source>
</evidence>
<dbReference type="CDD" id="cd06960">
    <property type="entry name" value="NR_DBD_HNF4A"/>
    <property type="match status" value="1"/>
</dbReference>
<accession>A0ABD2MEH3</accession>
<protein>
    <submittedName>
        <fullName evidence="14">Uncharacterized protein</fullName>
    </submittedName>
</protein>
<dbReference type="PROSITE" id="PS51843">
    <property type="entry name" value="NR_LBD"/>
    <property type="match status" value="1"/>
</dbReference>
<dbReference type="InterPro" id="IPR035500">
    <property type="entry name" value="NHR-like_dom_sf"/>
</dbReference>
<keyword evidence="15" id="KW-1185">Reference proteome</keyword>
<dbReference type="PRINTS" id="PR00047">
    <property type="entry name" value="STROIDFINGER"/>
</dbReference>
<evidence type="ECO:0000256" key="4">
    <source>
        <dbReference type="ARBA" id="ARBA00022771"/>
    </source>
</evidence>
<evidence type="ECO:0000259" key="12">
    <source>
        <dbReference type="PROSITE" id="PS51030"/>
    </source>
</evidence>
<comment type="subcellular location">
    <subcellularLocation>
        <location evidence="1">Nucleus</location>
    </subcellularLocation>
</comment>
<evidence type="ECO:0000256" key="6">
    <source>
        <dbReference type="ARBA" id="ARBA00023015"/>
    </source>
</evidence>
<feature type="compositionally biased region" description="Basic and acidic residues" evidence="11">
    <location>
        <begin position="216"/>
        <end position="226"/>
    </location>
</feature>
<reference evidence="14 15" key="1">
    <citation type="submission" date="2024-10" db="EMBL/GenBank/DDBJ databases">
        <authorList>
            <person name="Kim D."/>
        </authorList>
    </citation>
    <scope>NUCLEOTIDE SEQUENCE [LARGE SCALE GENOMIC DNA]</scope>
    <source>
        <strain evidence="14">BH-2024</strain>
    </source>
</reference>
<feature type="region of interest" description="Disordered" evidence="11">
    <location>
        <begin position="31"/>
        <end position="68"/>
    </location>
</feature>
<dbReference type="PROSITE" id="PS51030">
    <property type="entry name" value="NUCLEAR_REC_DBD_2"/>
    <property type="match status" value="1"/>
</dbReference>
<evidence type="ECO:0000256" key="2">
    <source>
        <dbReference type="ARBA" id="ARBA00005993"/>
    </source>
</evidence>
<feature type="domain" description="Nuclear receptor" evidence="12">
    <location>
        <begin position="73"/>
        <end position="123"/>
    </location>
</feature>
<dbReference type="EMBL" id="JBICBT010000016">
    <property type="protein sequence ID" value="KAL3125915.1"/>
    <property type="molecule type" value="Genomic_DNA"/>
</dbReference>
<dbReference type="InterPro" id="IPR001628">
    <property type="entry name" value="Znf_hrmn_rcpt"/>
</dbReference>
<name>A0ABD2MEH3_9BILA</name>
<dbReference type="Pfam" id="PF00104">
    <property type="entry name" value="Hormone_recep"/>
    <property type="match status" value="1"/>
</dbReference>
<keyword evidence="8" id="KW-0804">Transcription</keyword>
<proteinExistence type="inferred from homology"/>
<dbReference type="Pfam" id="PF00105">
    <property type="entry name" value="zf-C4"/>
    <property type="match status" value="1"/>
</dbReference>
<dbReference type="InterPro" id="IPR001723">
    <property type="entry name" value="Nuclear_hrmn_rcpt"/>
</dbReference>
<keyword evidence="10" id="KW-0539">Nucleus</keyword>
<feature type="domain" description="NR LBD" evidence="13">
    <location>
        <begin position="178"/>
        <end position="431"/>
    </location>
</feature>
<evidence type="ECO:0000256" key="9">
    <source>
        <dbReference type="ARBA" id="ARBA00023170"/>
    </source>
</evidence>
<comment type="similarity">
    <text evidence="2">Belongs to the nuclear hormone receptor family.</text>
</comment>
<feature type="region of interest" description="Disordered" evidence="11">
    <location>
        <begin position="193"/>
        <end position="233"/>
    </location>
</feature>
<evidence type="ECO:0000313" key="15">
    <source>
        <dbReference type="Proteomes" id="UP001620626"/>
    </source>
</evidence>
<dbReference type="PRINTS" id="PR00398">
    <property type="entry name" value="STRDHORMONER"/>
</dbReference>
<dbReference type="SMART" id="SM00399">
    <property type="entry name" value="ZnF_C4"/>
    <property type="match status" value="1"/>
</dbReference>
<dbReference type="Proteomes" id="UP001620626">
    <property type="component" value="Unassembled WGS sequence"/>
</dbReference>
<dbReference type="SMART" id="SM00430">
    <property type="entry name" value="HOLI"/>
    <property type="match status" value="1"/>
</dbReference>
<evidence type="ECO:0000256" key="8">
    <source>
        <dbReference type="ARBA" id="ARBA00023163"/>
    </source>
</evidence>
<keyword evidence="9" id="KW-0675">Receptor</keyword>
<dbReference type="InterPro" id="IPR049636">
    <property type="entry name" value="HNF4-like_DBD"/>
</dbReference>
<sequence>MKIECNGGNCEGGAANATDKTEKGLCTTDVFPSFSAPGTPSPRGPSAALPPAPTPSPQRKVSAAAGTNGGQTQTNCLICADKATGKHYGSISCDGCKDQRNACRRCRFDKCLSNGMRPEAVQLERDRIAATRRNGKIGNQNGQNPTTTATTAKTPTVASAIGCCFVADDEFGTSSAIDNEQIVQRLMEAERMLKGTKVTTMRREKQPQGTTTSRESGGETKSKDSQRTATTGDVTDSMHQQLILLVQWAKHLPEFRRLPLRSQIALLRHFSAQHLILCAAFRSLVRVAASDAVWLANDRCVPRDAPKIPDINRVVARILDHLTSPMRRLRLEECEFVALKAVAFFDPMAKGIDESSVGAVEGMRHHILAALEHQVQRRSECRAAPLRLGNLLLLLPPLVAIARDLVEEAQLAKLFGLANVDELMVELLLPEDAETRSYSRLRTSVTSTIVQSNVTSPTPSSTAQQDLHALALHGTSPSPTALPLPPTNGGTNSTKAEERRQQQTNPPCFLDVRSAMLCQNAQERTEFQPPLFEGQTMLKIGLSGELFQRREDDFTTDQTENVEKKAHNS</sequence>
<gene>
    <name evidence="14" type="ORF">niasHT_009444</name>
</gene>
<evidence type="ECO:0000256" key="5">
    <source>
        <dbReference type="ARBA" id="ARBA00022833"/>
    </source>
</evidence>
<evidence type="ECO:0000259" key="13">
    <source>
        <dbReference type="PROSITE" id="PS51843"/>
    </source>
</evidence>
<feature type="region of interest" description="Disordered" evidence="11">
    <location>
        <begin position="473"/>
        <end position="504"/>
    </location>
</feature>
<dbReference type="InterPro" id="IPR013088">
    <property type="entry name" value="Znf_NHR/GATA"/>
</dbReference>
<dbReference type="GO" id="GO:0003677">
    <property type="term" value="F:DNA binding"/>
    <property type="evidence" value="ECO:0007669"/>
    <property type="project" value="UniProtKB-KW"/>
</dbReference>
<keyword evidence="7" id="KW-0238">DNA-binding</keyword>
<evidence type="ECO:0000256" key="11">
    <source>
        <dbReference type="SAM" id="MobiDB-lite"/>
    </source>
</evidence>
<comment type="caution">
    <text evidence="14">The sequence shown here is derived from an EMBL/GenBank/DDBJ whole genome shotgun (WGS) entry which is preliminary data.</text>
</comment>
<feature type="compositionally biased region" description="Pro residues" evidence="11">
    <location>
        <begin position="39"/>
        <end position="56"/>
    </location>
</feature>
<keyword evidence="3" id="KW-0479">Metal-binding</keyword>
<dbReference type="SUPFAM" id="SSF57716">
    <property type="entry name" value="Glucocorticoid receptor-like (DNA-binding domain)"/>
    <property type="match status" value="1"/>
</dbReference>
<keyword evidence="6" id="KW-0805">Transcription regulation</keyword>
<dbReference type="Gene3D" id="3.30.50.10">
    <property type="entry name" value="Erythroid Transcription Factor GATA-1, subunit A"/>
    <property type="match status" value="2"/>
</dbReference>
<dbReference type="GO" id="GO:0008270">
    <property type="term" value="F:zinc ion binding"/>
    <property type="evidence" value="ECO:0007669"/>
    <property type="project" value="UniProtKB-KW"/>
</dbReference>
<keyword evidence="4" id="KW-0863">Zinc-finger</keyword>
<dbReference type="Gene3D" id="1.10.565.10">
    <property type="entry name" value="Retinoid X Receptor"/>
    <property type="match status" value="1"/>
</dbReference>
<evidence type="ECO:0000256" key="1">
    <source>
        <dbReference type="ARBA" id="ARBA00004123"/>
    </source>
</evidence>
<dbReference type="InterPro" id="IPR000536">
    <property type="entry name" value="Nucl_hrmn_rcpt_lig-bd"/>
</dbReference>
<organism evidence="14 15">
    <name type="scientific">Heterodera trifolii</name>
    <dbReference type="NCBI Taxonomy" id="157864"/>
    <lineage>
        <taxon>Eukaryota</taxon>
        <taxon>Metazoa</taxon>
        <taxon>Ecdysozoa</taxon>
        <taxon>Nematoda</taxon>
        <taxon>Chromadorea</taxon>
        <taxon>Rhabditida</taxon>
        <taxon>Tylenchina</taxon>
        <taxon>Tylenchomorpha</taxon>
        <taxon>Tylenchoidea</taxon>
        <taxon>Heteroderidae</taxon>
        <taxon>Heteroderinae</taxon>
        <taxon>Heterodera</taxon>
    </lineage>
</organism>
<dbReference type="GO" id="GO:0005634">
    <property type="term" value="C:nucleus"/>
    <property type="evidence" value="ECO:0007669"/>
    <property type="project" value="UniProtKB-SubCell"/>
</dbReference>
<evidence type="ECO:0000256" key="10">
    <source>
        <dbReference type="ARBA" id="ARBA00023242"/>
    </source>
</evidence>
<keyword evidence="5" id="KW-0862">Zinc</keyword>
<dbReference type="AlphaFoldDB" id="A0ABD2MEH3"/>